<dbReference type="Pfam" id="PF00932">
    <property type="entry name" value="LTD"/>
    <property type="match status" value="2"/>
</dbReference>
<feature type="chain" id="PRO_5028811525" evidence="2">
    <location>
        <begin position="19"/>
        <end position="864"/>
    </location>
</feature>
<dbReference type="AlphaFoldDB" id="A0A7G7G3F7"/>
<organism evidence="4 5">
    <name type="scientific">Adhaeribacter swui</name>
    <dbReference type="NCBI Taxonomy" id="2086471"/>
    <lineage>
        <taxon>Bacteria</taxon>
        <taxon>Pseudomonadati</taxon>
        <taxon>Bacteroidota</taxon>
        <taxon>Cytophagia</taxon>
        <taxon>Cytophagales</taxon>
        <taxon>Hymenobacteraceae</taxon>
        <taxon>Adhaeribacter</taxon>
    </lineage>
</organism>
<feature type="signal peptide" evidence="2">
    <location>
        <begin position="1"/>
        <end position="18"/>
    </location>
</feature>
<protein>
    <submittedName>
        <fullName evidence="4">Lamin tail domain-containing protein</fullName>
    </submittedName>
</protein>
<dbReference type="KEGG" id="aswu:HUW51_02730"/>
<sequence length="864" mass="94206">MRKILLFFFILLPFLSFSQLQDNFSDGNFSQDPTWQGHVNAFIVNAAGQLQSNGPAVTGTQLQLATASTSATDVSWEFWAQLNFATSASNYADVYLLSDSVNLSGKNSGYFVRLGGTADEVSLFRKDVGKSPIIIINGTDKTLASNTANIVRVKVTRSARGKWQLDADFSGAGTNYVAQGTVTDSVYRQAAYFGIFLKYSSANAKKFFFDDIRIRDTKAPTVLSITRTGSNTVDVNFSEPVSTTSAQLVMNYTLKPVNVHPVTALRDAATPGLVHLTFADEFATGTHTLAVSGIQDLYANAQTTTESRSFTYERPVIALPGDVRITEILADYSPAVGLPESEFFEIYNASGKTFNLANWKYSDATTAMAVFSAVLFAPGEYRIVCRATDTLEFKPFGKVIGLKTFPSLNDGGDAVELFDQTGKLIDKVNYTPAWYRSSSKAEGGWSLEIIDLQNPCVSGNNWVASINEAGGTPGKENSVKASNSDNLPPVLNQAIIKNNSVLSLTFNEKLDSAQSVNPGFYKISPDIPVLKATVISPDFTTVELTLGSSLQAGKTYEVSVTNIRDCSGNILANPAKASFLLPQTAAPGDVVINEILFNPRSGGVDFVEIVNRSEKYISLQNWQIGNMKADTALDARTINSAPFILAPQQYLVLTMRPDIVQQHYPKAKLENFLKVSSMPSFPDEAGTVVLLNPDKQEIDRVSYHEDMHFRLIDDVNGVSLERIRLDGPSTASNFHSAATSAGFATPGYRNSQVQEASSTAQVFTVEPKVFTPDGDGDRDFTTINYAAAKNGMVANVTVYDRAGRLIKRLIKNELLANQGFFQWDGTNDQQQKAPIGYYVLFIELFNLQGNVQTFKETVVVGGKL</sequence>
<reference evidence="4 5" key="1">
    <citation type="journal article" date="2018" name="Int. J. Syst. Evol. Microbiol.">
        <title>Adhaeribacter swui sp. nov., isolated from wet mud.</title>
        <authorList>
            <person name="Kim D.U."/>
            <person name="Kim K.W."/>
            <person name="Kang M.S."/>
            <person name="Kim J.Y."/>
            <person name="Jang J.H."/>
            <person name="Kim M.K."/>
        </authorList>
    </citation>
    <scope>NUCLEOTIDE SEQUENCE [LARGE SCALE GENOMIC DNA]</scope>
    <source>
        <strain evidence="4 5">KCTC 52873</strain>
    </source>
</reference>
<dbReference type="Gene3D" id="2.60.40.4070">
    <property type="match status" value="1"/>
</dbReference>
<proteinExistence type="predicted"/>
<keyword evidence="5" id="KW-1185">Reference proteome</keyword>
<dbReference type="EMBL" id="CP055156">
    <property type="protein sequence ID" value="QNF31691.1"/>
    <property type="molecule type" value="Genomic_DNA"/>
</dbReference>
<name>A0A7G7G3F7_9BACT</name>
<evidence type="ECO:0000256" key="2">
    <source>
        <dbReference type="SAM" id="SignalP"/>
    </source>
</evidence>
<feature type="domain" description="LTD" evidence="3">
    <location>
        <begin position="308"/>
        <end position="432"/>
    </location>
</feature>
<dbReference type="Pfam" id="PF13205">
    <property type="entry name" value="Big_5"/>
    <property type="match status" value="1"/>
</dbReference>
<dbReference type="RefSeq" id="WP_185272478.1">
    <property type="nucleotide sequence ID" value="NZ_CP055156.1"/>
</dbReference>
<accession>A0A7G7G3F7</accession>
<dbReference type="Gene3D" id="2.60.40.1260">
    <property type="entry name" value="Lamin Tail domain"/>
    <property type="match status" value="1"/>
</dbReference>
<evidence type="ECO:0000259" key="3">
    <source>
        <dbReference type="PROSITE" id="PS51841"/>
    </source>
</evidence>
<dbReference type="SUPFAM" id="SSF74853">
    <property type="entry name" value="Lamin A/C globular tail domain"/>
    <property type="match status" value="2"/>
</dbReference>
<dbReference type="InterPro" id="IPR001322">
    <property type="entry name" value="Lamin_tail_dom"/>
</dbReference>
<dbReference type="InterPro" id="IPR014755">
    <property type="entry name" value="Cu-Rt/internalin_Ig-like"/>
</dbReference>
<dbReference type="Gene3D" id="2.60.40.1220">
    <property type="match status" value="2"/>
</dbReference>
<keyword evidence="1 2" id="KW-0732">Signal</keyword>
<feature type="domain" description="LTD" evidence="3">
    <location>
        <begin position="578"/>
        <end position="705"/>
    </location>
</feature>
<dbReference type="PROSITE" id="PS51841">
    <property type="entry name" value="LTD"/>
    <property type="match status" value="2"/>
</dbReference>
<evidence type="ECO:0000256" key="1">
    <source>
        <dbReference type="ARBA" id="ARBA00022729"/>
    </source>
</evidence>
<evidence type="ECO:0000313" key="4">
    <source>
        <dbReference type="EMBL" id="QNF31691.1"/>
    </source>
</evidence>
<dbReference type="Proteomes" id="UP000515237">
    <property type="component" value="Chromosome"/>
</dbReference>
<evidence type="ECO:0000313" key="5">
    <source>
        <dbReference type="Proteomes" id="UP000515237"/>
    </source>
</evidence>
<dbReference type="InterPro" id="IPR036415">
    <property type="entry name" value="Lamin_tail_dom_sf"/>
</dbReference>
<dbReference type="InterPro" id="IPR032812">
    <property type="entry name" value="SbsA_Ig"/>
</dbReference>
<gene>
    <name evidence="4" type="ORF">HUW51_02730</name>
</gene>
<dbReference type="Pfam" id="PF13585">
    <property type="entry name" value="CHU_C"/>
    <property type="match status" value="1"/>
</dbReference>